<comment type="caution">
    <text evidence="1">The sequence shown here is derived from an EMBL/GenBank/DDBJ whole genome shotgun (WGS) entry which is preliminary data.</text>
</comment>
<dbReference type="EMBL" id="NDXW01000006">
    <property type="protein sequence ID" value="RDH41623.1"/>
    <property type="molecule type" value="Genomic_DNA"/>
</dbReference>
<keyword evidence="2" id="KW-1185">Reference proteome</keyword>
<protein>
    <submittedName>
        <fullName evidence="1">Uncharacterized protein</fullName>
    </submittedName>
</protein>
<gene>
    <name evidence="1" type="ORF">B9G39_27560</name>
</gene>
<dbReference type="RefSeq" id="WP_094789722.1">
    <property type="nucleotide sequence ID" value="NZ_NDXW01000006.1"/>
</dbReference>
<name>A0A4P9VEZ0_9GAMM</name>
<evidence type="ECO:0000313" key="1">
    <source>
        <dbReference type="EMBL" id="RDH41623.1"/>
    </source>
</evidence>
<reference evidence="1 2" key="1">
    <citation type="submission" date="2017-04" db="EMBL/GenBank/DDBJ databases">
        <title>Draft genome sequence of Zooshikella ganghwensis VG4 isolated from Red Sea sediments.</title>
        <authorList>
            <person name="Rehman Z."/>
            <person name="Alam I."/>
            <person name="Kamau A."/>
            <person name="Bajic V."/>
            <person name="Leiknes T."/>
        </authorList>
    </citation>
    <scope>NUCLEOTIDE SEQUENCE [LARGE SCALE GENOMIC DNA]</scope>
    <source>
        <strain evidence="1 2">VG4</strain>
    </source>
</reference>
<dbReference type="Proteomes" id="UP000257039">
    <property type="component" value="Unassembled WGS sequence"/>
</dbReference>
<dbReference type="AlphaFoldDB" id="A0A4P9VEZ0"/>
<sequence length="112" mass="13314">MNDYLEVWVRKNDVEGLSEQYFGEAVRVKVELEEVKNAFLPQLLADAREFHEFVTCEELTFHRQSKAGLLTYDQVIHYLILGSIDEARRDMNRKKYKSKQKIQKKTHLKLVK</sequence>
<proteinExistence type="predicted"/>
<accession>A0A4P9VEZ0</accession>
<evidence type="ECO:0000313" key="2">
    <source>
        <dbReference type="Proteomes" id="UP000257039"/>
    </source>
</evidence>
<organism evidence="1 2">
    <name type="scientific">Zooshikella ganghwensis</name>
    <dbReference type="NCBI Taxonomy" id="202772"/>
    <lineage>
        <taxon>Bacteria</taxon>
        <taxon>Pseudomonadati</taxon>
        <taxon>Pseudomonadota</taxon>
        <taxon>Gammaproteobacteria</taxon>
        <taxon>Oceanospirillales</taxon>
        <taxon>Zooshikellaceae</taxon>
        <taxon>Zooshikella</taxon>
    </lineage>
</organism>